<dbReference type="Pfam" id="PF00891">
    <property type="entry name" value="Methyltransf_2"/>
    <property type="match status" value="1"/>
</dbReference>
<feature type="domain" description="O-methyltransferase C-terminal" evidence="4">
    <location>
        <begin position="17"/>
        <end position="193"/>
    </location>
</feature>
<dbReference type="PANTHER" id="PTHR11746">
    <property type="entry name" value="O-METHYLTRANSFERASE"/>
    <property type="match status" value="1"/>
</dbReference>
<keyword evidence="6" id="KW-1185">Reference proteome</keyword>
<dbReference type="InterPro" id="IPR029063">
    <property type="entry name" value="SAM-dependent_MTases_sf"/>
</dbReference>
<evidence type="ECO:0000313" key="6">
    <source>
        <dbReference type="Proteomes" id="UP000593572"/>
    </source>
</evidence>
<dbReference type="InterPro" id="IPR001077">
    <property type="entry name" value="COMT_C"/>
</dbReference>
<keyword evidence="1" id="KW-0489">Methyltransferase</keyword>
<proteinExistence type="predicted"/>
<gene>
    <name evidence="5" type="ORF">Golob_007298</name>
</gene>
<accession>A0A7J8MBX1</accession>
<evidence type="ECO:0000259" key="4">
    <source>
        <dbReference type="Pfam" id="PF00891"/>
    </source>
</evidence>
<reference evidence="5 6" key="1">
    <citation type="journal article" date="2019" name="Genome Biol. Evol.">
        <title>Insights into the evolution of the New World diploid cottons (Gossypium, subgenus Houzingenia) based on genome sequencing.</title>
        <authorList>
            <person name="Grover C.E."/>
            <person name="Arick M.A. 2nd"/>
            <person name="Thrash A."/>
            <person name="Conover J.L."/>
            <person name="Sanders W.S."/>
            <person name="Peterson D.G."/>
            <person name="Frelichowski J.E."/>
            <person name="Scheffler J.A."/>
            <person name="Scheffler B.E."/>
            <person name="Wendel J.F."/>
        </authorList>
    </citation>
    <scope>NUCLEOTIDE SEQUENCE [LARGE SCALE GENOMIC DNA]</scope>
    <source>
        <strain evidence="5">157</strain>
        <tissue evidence="5">Leaf</tissue>
    </source>
</reference>
<organism evidence="5 6">
    <name type="scientific">Gossypium lobatum</name>
    <dbReference type="NCBI Taxonomy" id="34289"/>
    <lineage>
        <taxon>Eukaryota</taxon>
        <taxon>Viridiplantae</taxon>
        <taxon>Streptophyta</taxon>
        <taxon>Embryophyta</taxon>
        <taxon>Tracheophyta</taxon>
        <taxon>Spermatophyta</taxon>
        <taxon>Magnoliopsida</taxon>
        <taxon>eudicotyledons</taxon>
        <taxon>Gunneridae</taxon>
        <taxon>Pentapetalae</taxon>
        <taxon>rosids</taxon>
        <taxon>malvids</taxon>
        <taxon>Malvales</taxon>
        <taxon>Malvaceae</taxon>
        <taxon>Malvoideae</taxon>
        <taxon>Gossypium</taxon>
    </lineage>
</organism>
<protein>
    <recommendedName>
        <fullName evidence="4">O-methyltransferase C-terminal domain-containing protein</fullName>
    </recommendedName>
</protein>
<keyword evidence="3" id="KW-0949">S-adenosyl-L-methionine</keyword>
<dbReference type="PROSITE" id="PS51683">
    <property type="entry name" value="SAM_OMT_II"/>
    <property type="match status" value="1"/>
</dbReference>
<dbReference type="AlphaFoldDB" id="A0A7J8MBX1"/>
<dbReference type="GO" id="GO:0032259">
    <property type="term" value="P:methylation"/>
    <property type="evidence" value="ECO:0007669"/>
    <property type="project" value="UniProtKB-KW"/>
</dbReference>
<evidence type="ECO:0000256" key="2">
    <source>
        <dbReference type="ARBA" id="ARBA00022679"/>
    </source>
</evidence>
<evidence type="ECO:0000313" key="5">
    <source>
        <dbReference type="EMBL" id="MBA0562237.1"/>
    </source>
</evidence>
<keyword evidence="2" id="KW-0808">Transferase</keyword>
<dbReference type="InterPro" id="IPR016461">
    <property type="entry name" value="COMT-like"/>
</dbReference>
<comment type="caution">
    <text evidence="5">The sequence shown here is derived from an EMBL/GenBank/DDBJ whole genome shotgun (WGS) entry which is preliminary data.</text>
</comment>
<evidence type="ECO:0000256" key="3">
    <source>
        <dbReference type="ARBA" id="ARBA00022691"/>
    </source>
</evidence>
<dbReference type="SUPFAM" id="SSF53335">
    <property type="entry name" value="S-adenosyl-L-methionine-dependent methyltransferases"/>
    <property type="match status" value="1"/>
</dbReference>
<name>A0A7J8MBX1_9ROSI</name>
<evidence type="ECO:0000256" key="1">
    <source>
        <dbReference type="ARBA" id="ARBA00022603"/>
    </source>
</evidence>
<sequence length="194" mass="21101">MAALILLESSPVMLAPWHSLSARVLDSGNSPFETAHGKDIWSYAEENAGHSKLIDEAMACDARVAVRALIEGCPRVFDGIKSLVDVGGGNGTALSMLVKEFPWMHGINFDLPHVVAVAPKVDGIENVGGDMFECVPKADAAFFMECVQILKKCREAIPQDKGKVIIVESVLEEDENDKLEFVGLMLDMVMMTHT</sequence>
<dbReference type="Gene3D" id="3.40.50.150">
    <property type="entry name" value="Vaccinia Virus protein VP39"/>
    <property type="match status" value="1"/>
</dbReference>
<feature type="non-terminal residue" evidence="5">
    <location>
        <position position="1"/>
    </location>
</feature>
<dbReference type="Proteomes" id="UP000593572">
    <property type="component" value="Unassembled WGS sequence"/>
</dbReference>
<dbReference type="GO" id="GO:0008171">
    <property type="term" value="F:O-methyltransferase activity"/>
    <property type="evidence" value="ECO:0007669"/>
    <property type="project" value="InterPro"/>
</dbReference>
<dbReference type="EMBL" id="JABEZX010000008">
    <property type="protein sequence ID" value="MBA0562237.1"/>
    <property type="molecule type" value="Genomic_DNA"/>
</dbReference>